<dbReference type="Proteomes" id="UP001056120">
    <property type="component" value="Linkage Group LG12"/>
</dbReference>
<proteinExistence type="predicted"/>
<protein>
    <submittedName>
        <fullName evidence="1">Uncharacterized protein</fullName>
    </submittedName>
</protein>
<evidence type="ECO:0000313" key="1">
    <source>
        <dbReference type="EMBL" id="KAI3796770.1"/>
    </source>
</evidence>
<organism evidence="1 2">
    <name type="scientific">Smallanthus sonchifolius</name>
    <dbReference type="NCBI Taxonomy" id="185202"/>
    <lineage>
        <taxon>Eukaryota</taxon>
        <taxon>Viridiplantae</taxon>
        <taxon>Streptophyta</taxon>
        <taxon>Embryophyta</taxon>
        <taxon>Tracheophyta</taxon>
        <taxon>Spermatophyta</taxon>
        <taxon>Magnoliopsida</taxon>
        <taxon>eudicotyledons</taxon>
        <taxon>Gunneridae</taxon>
        <taxon>Pentapetalae</taxon>
        <taxon>asterids</taxon>
        <taxon>campanulids</taxon>
        <taxon>Asterales</taxon>
        <taxon>Asteraceae</taxon>
        <taxon>Asteroideae</taxon>
        <taxon>Heliantheae alliance</taxon>
        <taxon>Millerieae</taxon>
        <taxon>Smallanthus</taxon>
    </lineage>
</organism>
<name>A0ACB9HM23_9ASTR</name>
<sequence>MFSDKEVIAAVGFMDRRLEILKDVDPLWTSLIESCCFTSLQPRHAHLDFFYFDSLHNTLRRRDSFPAPSSFIRTSTEQ</sequence>
<comment type="caution">
    <text evidence="1">The sequence shown here is derived from an EMBL/GenBank/DDBJ whole genome shotgun (WGS) entry which is preliminary data.</text>
</comment>
<gene>
    <name evidence="1" type="ORF">L1987_39455</name>
</gene>
<accession>A0ACB9HM23</accession>
<evidence type="ECO:0000313" key="2">
    <source>
        <dbReference type="Proteomes" id="UP001056120"/>
    </source>
</evidence>
<dbReference type="EMBL" id="CM042029">
    <property type="protein sequence ID" value="KAI3796770.1"/>
    <property type="molecule type" value="Genomic_DNA"/>
</dbReference>
<reference evidence="2" key="1">
    <citation type="journal article" date="2022" name="Mol. Ecol. Resour.">
        <title>The genomes of chicory, endive, great burdock and yacon provide insights into Asteraceae palaeo-polyploidization history and plant inulin production.</title>
        <authorList>
            <person name="Fan W."/>
            <person name="Wang S."/>
            <person name="Wang H."/>
            <person name="Wang A."/>
            <person name="Jiang F."/>
            <person name="Liu H."/>
            <person name="Zhao H."/>
            <person name="Xu D."/>
            <person name="Zhang Y."/>
        </authorList>
    </citation>
    <scope>NUCLEOTIDE SEQUENCE [LARGE SCALE GENOMIC DNA]</scope>
    <source>
        <strain evidence="2">cv. Yunnan</strain>
    </source>
</reference>
<reference evidence="1 2" key="2">
    <citation type="journal article" date="2022" name="Mol. Ecol. Resour.">
        <title>The genomes of chicory, endive, great burdock and yacon provide insights into Asteraceae paleo-polyploidization history and plant inulin production.</title>
        <authorList>
            <person name="Fan W."/>
            <person name="Wang S."/>
            <person name="Wang H."/>
            <person name="Wang A."/>
            <person name="Jiang F."/>
            <person name="Liu H."/>
            <person name="Zhao H."/>
            <person name="Xu D."/>
            <person name="Zhang Y."/>
        </authorList>
    </citation>
    <scope>NUCLEOTIDE SEQUENCE [LARGE SCALE GENOMIC DNA]</scope>
    <source>
        <strain evidence="2">cv. Yunnan</strain>
        <tissue evidence="1">Leaves</tissue>
    </source>
</reference>
<keyword evidence="2" id="KW-1185">Reference proteome</keyword>